<gene>
    <name evidence="1" type="ORF">AOQ84DRAFT_156444</name>
</gene>
<dbReference type="AlphaFoldDB" id="A0A8E2ERE3"/>
<evidence type="ECO:0000313" key="1">
    <source>
        <dbReference type="EMBL" id="OCL03236.1"/>
    </source>
</evidence>
<reference evidence="1 2" key="1">
    <citation type="journal article" date="2016" name="Nat. Commun.">
        <title>Ectomycorrhizal ecology is imprinted in the genome of the dominant symbiotic fungus Cenococcum geophilum.</title>
        <authorList>
            <consortium name="DOE Joint Genome Institute"/>
            <person name="Peter M."/>
            <person name="Kohler A."/>
            <person name="Ohm R.A."/>
            <person name="Kuo A."/>
            <person name="Krutzmann J."/>
            <person name="Morin E."/>
            <person name="Arend M."/>
            <person name="Barry K.W."/>
            <person name="Binder M."/>
            <person name="Choi C."/>
            <person name="Clum A."/>
            <person name="Copeland A."/>
            <person name="Grisel N."/>
            <person name="Haridas S."/>
            <person name="Kipfer T."/>
            <person name="LaButti K."/>
            <person name="Lindquist E."/>
            <person name="Lipzen A."/>
            <person name="Maire R."/>
            <person name="Meier B."/>
            <person name="Mihaltcheva S."/>
            <person name="Molinier V."/>
            <person name="Murat C."/>
            <person name="Poggeler S."/>
            <person name="Quandt C.A."/>
            <person name="Sperisen C."/>
            <person name="Tritt A."/>
            <person name="Tisserant E."/>
            <person name="Crous P.W."/>
            <person name="Henrissat B."/>
            <person name="Nehls U."/>
            <person name="Egli S."/>
            <person name="Spatafora J.W."/>
            <person name="Grigoriev I.V."/>
            <person name="Martin F.M."/>
        </authorList>
    </citation>
    <scope>NUCLEOTIDE SEQUENCE [LARGE SCALE GENOMIC DNA]</scope>
    <source>
        <strain evidence="1 2">CBS 207.34</strain>
    </source>
</reference>
<dbReference type="EMBL" id="KV750785">
    <property type="protein sequence ID" value="OCL03236.1"/>
    <property type="molecule type" value="Genomic_DNA"/>
</dbReference>
<sequence>MPNTSLRQTHTLTIQLLMGKWNGFTGFLKSLLNLYCDRLRAAHGIAAYEMRYPSSSPVIWELYSRRFMDLMRHTRNTLTSDGWRGSPQPFAANEATTTTRTVEEEIRAWDSTIFSLCAELQIAIFKWMTIETIASLIQSGHTQALDVFIIHERSIFLGMIKERYPWADSLFAPLDTVLRWLATEKEGRENHEMTDEEYEKSVREFKTLKERLVEAHYAVLELRRDNVYAFGPCWKNTLENGSYGYVQLLEQIDEEVGRAMELLGTRNFAATLLLWRLSWKPIHGSYSRLRLQAVRIEEPQRSYVSCERWRDGKEIPNTLPLGKWCQKAVQRKSISKKCATIEDAPIQVQADFYALLARLGDNFSRKFDYAGMSYLQPLIPILGQPQQNGRDSKTNPASTSTQEHLLIPLVEGKVQKLDVDRSKWLSQVTKQYFFDRFLPDELTKIGLHKGMPEWKDYVNSELRDQILSVTSVSNKNLARGSFAEVEAAIERRCRERGIPLDGKSRFL</sequence>
<dbReference type="Proteomes" id="UP000250140">
    <property type="component" value="Unassembled WGS sequence"/>
</dbReference>
<protein>
    <submittedName>
        <fullName evidence="1">Uncharacterized protein</fullName>
    </submittedName>
</protein>
<dbReference type="OrthoDB" id="10449762at2759"/>
<keyword evidence="2" id="KW-1185">Reference proteome</keyword>
<proteinExistence type="predicted"/>
<evidence type="ECO:0000313" key="2">
    <source>
        <dbReference type="Proteomes" id="UP000250140"/>
    </source>
</evidence>
<accession>A0A8E2ERE3</accession>
<name>A0A8E2ERE3_9PEZI</name>
<organism evidence="1 2">
    <name type="scientific">Glonium stellatum</name>
    <dbReference type="NCBI Taxonomy" id="574774"/>
    <lineage>
        <taxon>Eukaryota</taxon>
        <taxon>Fungi</taxon>
        <taxon>Dikarya</taxon>
        <taxon>Ascomycota</taxon>
        <taxon>Pezizomycotina</taxon>
        <taxon>Dothideomycetes</taxon>
        <taxon>Pleosporomycetidae</taxon>
        <taxon>Gloniales</taxon>
        <taxon>Gloniaceae</taxon>
        <taxon>Glonium</taxon>
    </lineage>
</organism>